<dbReference type="CDD" id="cd02335">
    <property type="entry name" value="ZZ_ADA2"/>
    <property type="match status" value="1"/>
</dbReference>
<name>A0A6A5CAG7_NAEFO</name>
<feature type="domain" description="Myb-like" evidence="10">
    <location>
        <begin position="114"/>
        <end position="166"/>
    </location>
</feature>
<evidence type="ECO:0000256" key="8">
    <source>
        <dbReference type="PROSITE-ProRule" id="PRU00228"/>
    </source>
</evidence>
<dbReference type="GeneID" id="68114626"/>
<evidence type="ECO:0000256" key="6">
    <source>
        <dbReference type="ARBA" id="ARBA00023242"/>
    </source>
</evidence>
<dbReference type="PIRSF" id="PIRSF025024">
    <property type="entry name" value="Transcriptional_adaptor_2"/>
    <property type="match status" value="1"/>
</dbReference>
<feature type="domain" description="SANT" evidence="12">
    <location>
        <begin position="117"/>
        <end position="170"/>
    </location>
</feature>
<evidence type="ECO:0000256" key="4">
    <source>
        <dbReference type="ARBA" id="ARBA00023015"/>
    </source>
</evidence>
<evidence type="ECO:0000259" key="13">
    <source>
        <dbReference type="PROSITE" id="PS51294"/>
    </source>
</evidence>
<dbReference type="VEuPathDB" id="AmoebaDB:FDP41_007408"/>
<dbReference type="OMA" id="YNGNHRP"/>
<dbReference type="InterPro" id="IPR043145">
    <property type="entry name" value="Znf_ZZ_sf"/>
</dbReference>
<feature type="domain" description="ZZ-type" evidence="11">
    <location>
        <begin position="58"/>
        <end position="114"/>
    </location>
</feature>
<dbReference type="Gene3D" id="3.30.60.90">
    <property type="match status" value="1"/>
</dbReference>
<accession>A0A6A5CAG7</accession>
<keyword evidence="15" id="KW-1185">Reference proteome</keyword>
<organism evidence="14 15">
    <name type="scientific">Naegleria fowleri</name>
    <name type="common">Brain eating amoeba</name>
    <dbReference type="NCBI Taxonomy" id="5763"/>
    <lineage>
        <taxon>Eukaryota</taxon>
        <taxon>Discoba</taxon>
        <taxon>Heterolobosea</taxon>
        <taxon>Tetramitia</taxon>
        <taxon>Eutetramitia</taxon>
        <taxon>Vahlkampfiidae</taxon>
        <taxon>Naegleria</taxon>
    </lineage>
</organism>
<keyword evidence="5 7" id="KW-0804">Transcription</keyword>
<dbReference type="SMART" id="SM00291">
    <property type="entry name" value="ZnF_ZZ"/>
    <property type="match status" value="1"/>
</dbReference>
<keyword evidence="6 7" id="KW-0539">Nucleus</keyword>
<dbReference type="SUPFAM" id="SSF46689">
    <property type="entry name" value="Homeodomain-like"/>
    <property type="match status" value="2"/>
</dbReference>
<dbReference type="PANTHER" id="PTHR12374:SF20">
    <property type="entry name" value="TRANSCRIPTIONAL ADAPTER 2-ALPHA"/>
    <property type="match status" value="1"/>
</dbReference>
<evidence type="ECO:0000259" key="11">
    <source>
        <dbReference type="PROSITE" id="PS50135"/>
    </source>
</evidence>
<evidence type="ECO:0000256" key="1">
    <source>
        <dbReference type="ARBA" id="ARBA00022723"/>
    </source>
</evidence>
<dbReference type="Pfam" id="PF04433">
    <property type="entry name" value="SWIRM"/>
    <property type="match status" value="1"/>
</dbReference>
<dbReference type="PROSITE" id="PS50135">
    <property type="entry name" value="ZF_ZZ_2"/>
    <property type="match status" value="1"/>
</dbReference>
<dbReference type="InterPro" id="IPR016827">
    <property type="entry name" value="Ada2/TADA2"/>
</dbReference>
<dbReference type="InterPro" id="IPR036388">
    <property type="entry name" value="WH-like_DNA-bd_sf"/>
</dbReference>
<dbReference type="GO" id="GO:0003713">
    <property type="term" value="F:transcription coactivator activity"/>
    <property type="evidence" value="ECO:0007669"/>
    <property type="project" value="InterPro"/>
</dbReference>
<evidence type="ECO:0000256" key="5">
    <source>
        <dbReference type="ARBA" id="ARBA00023163"/>
    </source>
</evidence>
<evidence type="ECO:0000256" key="7">
    <source>
        <dbReference type="PIRNR" id="PIRNR025024"/>
    </source>
</evidence>
<reference evidence="14 15" key="1">
    <citation type="journal article" date="2019" name="Sci. Rep.">
        <title>Nanopore sequencing improves the draft genome of the human pathogenic amoeba Naegleria fowleri.</title>
        <authorList>
            <person name="Liechti N."/>
            <person name="Schurch N."/>
            <person name="Bruggmann R."/>
            <person name="Wittwer M."/>
        </authorList>
    </citation>
    <scope>NUCLEOTIDE SEQUENCE [LARGE SCALE GENOMIC DNA]</scope>
    <source>
        <strain evidence="14 15">ATCC 30894</strain>
    </source>
</reference>
<dbReference type="InterPro" id="IPR007526">
    <property type="entry name" value="SWIRM"/>
</dbReference>
<dbReference type="PROSITE" id="PS50090">
    <property type="entry name" value="MYB_LIKE"/>
    <property type="match status" value="1"/>
</dbReference>
<keyword evidence="1" id="KW-0479">Metal-binding</keyword>
<proteinExistence type="predicted"/>
<dbReference type="Pfam" id="PF00249">
    <property type="entry name" value="Myb_DNA-binding"/>
    <property type="match status" value="1"/>
</dbReference>
<dbReference type="Gene3D" id="1.10.10.10">
    <property type="entry name" value="Winged helix-like DNA-binding domain superfamily/Winged helix DNA-binding domain"/>
    <property type="match status" value="1"/>
</dbReference>
<feature type="region of interest" description="Disordered" evidence="9">
    <location>
        <begin position="183"/>
        <end position="208"/>
    </location>
</feature>
<dbReference type="AlphaFoldDB" id="A0A6A5CAG7"/>
<dbReference type="Proteomes" id="UP000444721">
    <property type="component" value="Unassembled WGS sequence"/>
</dbReference>
<dbReference type="InterPro" id="IPR017884">
    <property type="entry name" value="SANT_dom"/>
</dbReference>
<evidence type="ECO:0000313" key="14">
    <source>
        <dbReference type="EMBL" id="KAF0984231.1"/>
    </source>
</evidence>
<dbReference type="GO" id="GO:0006338">
    <property type="term" value="P:chromatin remodeling"/>
    <property type="evidence" value="ECO:0007669"/>
    <property type="project" value="TreeGrafter"/>
</dbReference>
<keyword evidence="4 7" id="KW-0805">Transcription regulation</keyword>
<dbReference type="GO" id="GO:0008270">
    <property type="term" value="F:zinc ion binding"/>
    <property type="evidence" value="ECO:0007669"/>
    <property type="project" value="UniProtKB-KW"/>
</dbReference>
<dbReference type="InterPro" id="IPR000433">
    <property type="entry name" value="Znf_ZZ"/>
</dbReference>
<dbReference type="SMART" id="SM00717">
    <property type="entry name" value="SANT"/>
    <property type="match status" value="1"/>
</dbReference>
<dbReference type="InterPro" id="IPR055141">
    <property type="entry name" value="TADA2A_B-like_dom"/>
</dbReference>
<evidence type="ECO:0000256" key="9">
    <source>
        <dbReference type="SAM" id="MobiDB-lite"/>
    </source>
</evidence>
<dbReference type="Pfam" id="PF25299">
    <property type="entry name" value="ZZ_ADA2"/>
    <property type="match status" value="1"/>
</dbReference>
<dbReference type="InterPro" id="IPR009057">
    <property type="entry name" value="Homeodomain-like_sf"/>
</dbReference>
<keyword evidence="3" id="KW-0862">Zinc</keyword>
<evidence type="ECO:0000256" key="3">
    <source>
        <dbReference type="ARBA" id="ARBA00022833"/>
    </source>
</evidence>
<protein>
    <recommendedName>
        <fullName evidence="7">Transcriptional adapter</fullName>
    </recommendedName>
</protein>
<feature type="compositionally biased region" description="Basic and acidic residues" evidence="9">
    <location>
        <begin position="455"/>
        <end position="471"/>
    </location>
</feature>
<dbReference type="GO" id="GO:0006357">
    <property type="term" value="P:regulation of transcription by RNA polymerase II"/>
    <property type="evidence" value="ECO:0007669"/>
    <property type="project" value="InterPro"/>
</dbReference>
<gene>
    <name evidence="14" type="ORF">FDP41_007408</name>
</gene>
<dbReference type="RefSeq" id="XP_044568944.1">
    <property type="nucleotide sequence ID" value="XM_044711150.1"/>
</dbReference>
<dbReference type="FunFam" id="1.10.10.10:FF:000087">
    <property type="entry name" value="Transcriptional adapter 2"/>
    <property type="match status" value="1"/>
</dbReference>
<evidence type="ECO:0000259" key="10">
    <source>
        <dbReference type="PROSITE" id="PS50090"/>
    </source>
</evidence>
<keyword evidence="2 8" id="KW-0863">Zinc-finger</keyword>
<dbReference type="EMBL" id="VFQX01000003">
    <property type="protein sequence ID" value="KAF0984231.1"/>
    <property type="molecule type" value="Genomic_DNA"/>
</dbReference>
<comment type="caution">
    <text evidence="14">The sequence shown here is derived from an EMBL/GenBank/DDBJ whole genome shotgun (WGS) entry which is preliminary data.</text>
</comment>
<dbReference type="InterPro" id="IPR017930">
    <property type="entry name" value="Myb_dom"/>
</dbReference>
<dbReference type="SUPFAM" id="SSF57850">
    <property type="entry name" value="RING/U-box"/>
    <property type="match status" value="1"/>
</dbReference>
<dbReference type="InterPro" id="IPR041983">
    <property type="entry name" value="ADA2-like_ZZ"/>
</dbReference>
<dbReference type="Pfam" id="PF22941">
    <property type="entry name" value="TADA2A-like_3rd"/>
    <property type="match status" value="1"/>
</dbReference>
<dbReference type="OrthoDB" id="270417at2759"/>
<feature type="domain" description="HTH myb-type" evidence="13">
    <location>
        <begin position="122"/>
        <end position="171"/>
    </location>
</feature>
<sequence>MSINNNNKRKADAIEPSSSSIQSTGFSSQQQYKTYYDIAKPYLKKVKHTEFKKEEFDMPRFHCNYCQKDITSLAKITCAECEEFDLCVDCFCVGVETQQHKNDHSYKVQPNLSRTSLISSGWTAEEELLLLEGIAHNGLGNWLDIAEHVGKTKSKYDCEIHYWTYYVDKPIAKRKAMIEKLKREQTLHQQQASSSESSTPSTNQAQQEDVQTLLNKLYTENVDEDGHYIPVPDPSAPLIQEKNQVMTKKDIRKDDDGVLMSIKKELGIPQIDLKKIFEENLKRSANPRFVMGTILSREPQIAGKGKGAYQQGIDIGYLPLRADFDMDYDHAAEELIAEIEIDEEDSPEERERKLNLLRLYEFRLSERERRRKFAIERQLVDWKKISNIEKKRPKMEKELYQKYRPFARFLDNQDEFEEFMTGIIQETKIRNRIQQLKEYRANGLTSLPQCDTFDSDNKKREADSEFKKAREGGVTPKTPTPKRNFDHLMGTPKDTNSVGIELLSKRERTLCSELHILPRQYMLIKDTLTRESLLSGFVSKSAACKLLSDMDKDQVKKIHDFFVVNAWINSAPQTPSENPMVK</sequence>
<dbReference type="InterPro" id="IPR001005">
    <property type="entry name" value="SANT/Myb"/>
</dbReference>
<feature type="region of interest" description="Disordered" evidence="9">
    <location>
        <begin position="452"/>
        <end position="491"/>
    </location>
</feature>
<dbReference type="PANTHER" id="PTHR12374">
    <property type="entry name" value="TRANSCRIPTIONAL ADAPTOR 2 ADA2 -RELATED"/>
    <property type="match status" value="1"/>
</dbReference>
<dbReference type="VEuPathDB" id="AmoebaDB:NF0000720"/>
<dbReference type="VEuPathDB" id="AmoebaDB:NfTy_002920"/>
<feature type="compositionally biased region" description="Low complexity" evidence="9">
    <location>
        <begin position="189"/>
        <end position="205"/>
    </location>
</feature>
<feature type="region of interest" description="Disordered" evidence="9">
    <location>
        <begin position="1"/>
        <end position="25"/>
    </location>
</feature>
<dbReference type="PROSITE" id="PS51293">
    <property type="entry name" value="SANT"/>
    <property type="match status" value="1"/>
</dbReference>
<evidence type="ECO:0000256" key="2">
    <source>
        <dbReference type="ARBA" id="ARBA00022771"/>
    </source>
</evidence>
<dbReference type="Gene3D" id="1.10.10.60">
    <property type="entry name" value="Homeodomain-like"/>
    <property type="match status" value="1"/>
</dbReference>
<dbReference type="PROSITE" id="PS51294">
    <property type="entry name" value="HTH_MYB"/>
    <property type="match status" value="1"/>
</dbReference>
<evidence type="ECO:0000259" key="12">
    <source>
        <dbReference type="PROSITE" id="PS51293"/>
    </source>
</evidence>
<dbReference type="GO" id="GO:0003682">
    <property type="term" value="F:chromatin binding"/>
    <property type="evidence" value="ECO:0007669"/>
    <property type="project" value="TreeGrafter"/>
</dbReference>
<comment type="subcellular location">
    <subcellularLocation>
        <location evidence="7">Nucleus</location>
    </subcellularLocation>
</comment>
<evidence type="ECO:0000313" key="15">
    <source>
        <dbReference type="Proteomes" id="UP000444721"/>
    </source>
</evidence>
<dbReference type="GO" id="GO:0005634">
    <property type="term" value="C:nucleus"/>
    <property type="evidence" value="ECO:0007669"/>
    <property type="project" value="UniProtKB-SubCell"/>
</dbReference>